<dbReference type="GO" id="GO:0004356">
    <property type="term" value="F:glutamine synthetase activity"/>
    <property type="evidence" value="ECO:0007669"/>
    <property type="project" value="InterPro"/>
</dbReference>
<evidence type="ECO:0000256" key="3">
    <source>
        <dbReference type="PROSITE-ProRule" id="PRU01331"/>
    </source>
</evidence>
<dbReference type="Gene3D" id="3.30.590.10">
    <property type="entry name" value="Glutamine synthetase/guanido kinase, catalytic domain"/>
    <property type="match status" value="1"/>
</dbReference>
<evidence type="ECO:0000256" key="4">
    <source>
        <dbReference type="RuleBase" id="RU000384"/>
    </source>
</evidence>
<dbReference type="PANTHER" id="PTHR43785">
    <property type="entry name" value="GAMMA-GLUTAMYLPUTRESCINE SYNTHETASE"/>
    <property type="match status" value="1"/>
</dbReference>
<dbReference type="GO" id="GO:0006542">
    <property type="term" value="P:glutamine biosynthetic process"/>
    <property type="evidence" value="ECO:0007669"/>
    <property type="project" value="InterPro"/>
</dbReference>
<sequence>MANDLDALAGVVPADQVTGRLTEAGRLAEELSEQGISGVVLYWADNNGIPRSRTVPIQRLPRVAEEGVGVTVLFAVFDSHDAITHSYGGLSTASGERRIVPDLSGLRTVASAPGLAYAPVDQFRVSGEVSEYDQRAALRRQVERAEQQGIELRFGYEIEFSLFRADGSTPAHSGPAYSPHALTVLGDFQADLLRAFAETGLELNQVHAEYGLAQLEVSLRPAEPLRAADEQLLARQIIHGVAHRHGYRVSFAPLVTAEGVGNGWHVHVSPWRDGRNLLTPAGDGSDVHGLGRDGAAFLAGLHRNLPALSAVGAPSVPSLLRLRPGYFAGAHTIWGVENREAPLRLVQGGGLLGEGQWNIEFKSSDASANPYLLLAALISAGLSGLEEGTAPPPPVAEDPGTWTEEQRAERGIGALPTDPEDADAAIDDSAAVSAVFTPEHREAFRAVRASDVAWADGLTDAEIVAGHLWLY</sequence>
<dbReference type="AlphaFoldDB" id="A0A8J2TVB0"/>
<dbReference type="InterPro" id="IPR008146">
    <property type="entry name" value="Gln_synth_cat_dom"/>
</dbReference>
<dbReference type="Gene3D" id="3.10.20.70">
    <property type="entry name" value="Glutamine synthetase, N-terminal domain"/>
    <property type="match status" value="1"/>
</dbReference>
<dbReference type="SMART" id="SM01230">
    <property type="entry name" value="Gln-synt_C"/>
    <property type="match status" value="1"/>
</dbReference>
<feature type="domain" description="GS catalytic" evidence="5">
    <location>
        <begin position="134"/>
        <end position="471"/>
    </location>
</feature>
<evidence type="ECO:0000313" key="6">
    <source>
        <dbReference type="EMBL" id="GGA03480.1"/>
    </source>
</evidence>
<dbReference type="Pfam" id="PF00120">
    <property type="entry name" value="Gln-synt_C"/>
    <property type="match status" value="1"/>
</dbReference>
<accession>A0A8J2TVB0</accession>
<dbReference type="Proteomes" id="UP000616114">
    <property type="component" value="Unassembled WGS sequence"/>
</dbReference>
<evidence type="ECO:0000313" key="7">
    <source>
        <dbReference type="Proteomes" id="UP000616114"/>
    </source>
</evidence>
<protein>
    <submittedName>
        <fullName evidence="6">Glutamine synthetase</fullName>
    </submittedName>
</protein>
<dbReference type="InterPro" id="IPR014746">
    <property type="entry name" value="Gln_synth/guanido_kin_cat_dom"/>
</dbReference>
<dbReference type="EMBL" id="BMFY01000001">
    <property type="protein sequence ID" value="GGA03480.1"/>
    <property type="molecule type" value="Genomic_DNA"/>
</dbReference>
<gene>
    <name evidence="6" type="primary">glnA3-2</name>
    <name evidence="6" type="ORF">GCM10011333_02770</name>
</gene>
<dbReference type="RefSeq" id="WP_188549118.1">
    <property type="nucleotide sequence ID" value="NZ_BMFY01000001.1"/>
</dbReference>
<organism evidence="6 7">
    <name type="scientific">Sediminivirga luteola</name>
    <dbReference type="NCBI Taxonomy" id="1774748"/>
    <lineage>
        <taxon>Bacteria</taxon>
        <taxon>Bacillati</taxon>
        <taxon>Actinomycetota</taxon>
        <taxon>Actinomycetes</taxon>
        <taxon>Micrococcales</taxon>
        <taxon>Brevibacteriaceae</taxon>
        <taxon>Sediminivirga</taxon>
    </lineage>
</organism>
<reference evidence="6" key="2">
    <citation type="submission" date="2020-09" db="EMBL/GenBank/DDBJ databases">
        <authorList>
            <person name="Sun Q."/>
            <person name="Zhou Y."/>
        </authorList>
    </citation>
    <scope>NUCLEOTIDE SEQUENCE</scope>
    <source>
        <strain evidence="6">CGMCC 1.12785</strain>
    </source>
</reference>
<dbReference type="SUPFAM" id="SSF55931">
    <property type="entry name" value="Glutamine synthetase/guanido kinase"/>
    <property type="match status" value="1"/>
</dbReference>
<comment type="similarity">
    <text evidence="1 3 4">Belongs to the glutamine synthetase family.</text>
</comment>
<evidence type="ECO:0000256" key="2">
    <source>
        <dbReference type="ARBA" id="ARBA00022598"/>
    </source>
</evidence>
<proteinExistence type="inferred from homology"/>
<dbReference type="PANTHER" id="PTHR43785:SF12">
    <property type="entry name" value="TYPE-1 GLUTAMINE SYNTHETASE 2"/>
    <property type="match status" value="1"/>
</dbReference>
<keyword evidence="2" id="KW-0436">Ligase</keyword>
<reference evidence="6" key="1">
    <citation type="journal article" date="2014" name="Int. J. Syst. Evol. Microbiol.">
        <title>Complete genome sequence of Corynebacterium casei LMG S-19264T (=DSM 44701T), isolated from a smear-ripened cheese.</title>
        <authorList>
            <consortium name="US DOE Joint Genome Institute (JGI-PGF)"/>
            <person name="Walter F."/>
            <person name="Albersmeier A."/>
            <person name="Kalinowski J."/>
            <person name="Ruckert C."/>
        </authorList>
    </citation>
    <scope>NUCLEOTIDE SEQUENCE</scope>
    <source>
        <strain evidence="6">CGMCC 1.12785</strain>
    </source>
</reference>
<evidence type="ECO:0000259" key="5">
    <source>
        <dbReference type="PROSITE" id="PS51987"/>
    </source>
</evidence>
<dbReference type="PROSITE" id="PS51987">
    <property type="entry name" value="GS_CATALYTIC"/>
    <property type="match status" value="1"/>
</dbReference>
<comment type="caution">
    <text evidence="6">The sequence shown here is derived from an EMBL/GenBank/DDBJ whole genome shotgun (WGS) entry which is preliminary data.</text>
</comment>
<dbReference type="InterPro" id="IPR036651">
    <property type="entry name" value="Gln_synt_N_sf"/>
</dbReference>
<keyword evidence="7" id="KW-1185">Reference proteome</keyword>
<name>A0A8J2TVB0_9MICO</name>
<evidence type="ECO:0000256" key="1">
    <source>
        <dbReference type="ARBA" id="ARBA00009897"/>
    </source>
</evidence>